<name>A0A3M6TB17_POCDA</name>
<protein>
    <recommendedName>
        <fullName evidence="6">Kinesin light chain</fullName>
    </recommendedName>
</protein>
<evidence type="ECO:0008006" key="6">
    <source>
        <dbReference type="Google" id="ProtNLM"/>
    </source>
</evidence>
<evidence type="ECO:0000313" key="5">
    <source>
        <dbReference type="Proteomes" id="UP000275408"/>
    </source>
</evidence>
<dbReference type="SUPFAM" id="SSF81901">
    <property type="entry name" value="HCP-like"/>
    <property type="match status" value="1"/>
</dbReference>
<comment type="caution">
    <text evidence="4">The sequence shown here is derived from an EMBL/GenBank/DDBJ whole genome shotgun (WGS) entry which is preliminary data.</text>
</comment>
<organism evidence="4 5">
    <name type="scientific">Pocillopora damicornis</name>
    <name type="common">Cauliflower coral</name>
    <name type="synonym">Millepora damicornis</name>
    <dbReference type="NCBI Taxonomy" id="46731"/>
    <lineage>
        <taxon>Eukaryota</taxon>
        <taxon>Metazoa</taxon>
        <taxon>Cnidaria</taxon>
        <taxon>Anthozoa</taxon>
        <taxon>Hexacorallia</taxon>
        <taxon>Scleractinia</taxon>
        <taxon>Astrocoeniina</taxon>
        <taxon>Pocilloporidae</taxon>
        <taxon>Pocillopora</taxon>
    </lineage>
</organism>
<dbReference type="Proteomes" id="UP000275408">
    <property type="component" value="Unassembled WGS sequence"/>
</dbReference>
<evidence type="ECO:0000313" key="4">
    <source>
        <dbReference type="EMBL" id="RMX38488.1"/>
    </source>
</evidence>
<dbReference type="OrthoDB" id="381520at2759"/>
<reference evidence="4 5" key="1">
    <citation type="journal article" date="2018" name="Sci. Rep.">
        <title>Comparative analysis of the Pocillopora damicornis genome highlights role of immune system in coral evolution.</title>
        <authorList>
            <person name="Cunning R."/>
            <person name="Bay R.A."/>
            <person name="Gillette P."/>
            <person name="Baker A.C."/>
            <person name="Traylor-Knowles N."/>
        </authorList>
    </citation>
    <scope>NUCLEOTIDE SEQUENCE [LARGE SCALE GENOMIC DNA]</scope>
    <source>
        <strain evidence="4">RSMAS</strain>
        <tissue evidence="4">Whole animal</tissue>
    </source>
</reference>
<keyword evidence="2 3" id="KW-0802">TPR repeat</keyword>
<feature type="non-terminal residue" evidence="4">
    <location>
        <position position="295"/>
    </location>
</feature>
<evidence type="ECO:0000256" key="3">
    <source>
        <dbReference type="PROSITE-ProRule" id="PRU00339"/>
    </source>
</evidence>
<accession>A0A3M6TB17</accession>
<dbReference type="InterPro" id="IPR019734">
    <property type="entry name" value="TPR_rpt"/>
</dbReference>
<sequence length="295" mass="32804">MRTGVEREGREKNIRVQSAILGVKSTFTKKEVGIPTPVDHALPILLKKLGPEHVDVAAFYNKLGVVHHQLGDLNQANDYHDRALAIMLKKHGPENVNVAASYNDLGLVHRQLGDLTQAKNFHEGAPPDSPGRVHYHDRALDILLKKLRPDHLNVAASYRYLGLVHHQLGDLNRAKDDHDRALAIRLNKLGPDHLNVATSYNDLGLVHSSYSYLGLVHHHLVDLNQAKDYYDHALSILLNKHGPDHLNVATSYNDLGLLGDLNQAKDYHDHALSILLNKLGPDHLNVATSYNDLGL</sequence>
<keyword evidence="1" id="KW-0677">Repeat</keyword>
<gene>
    <name evidence="4" type="ORF">pdam_00016791</name>
</gene>
<evidence type="ECO:0000256" key="2">
    <source>
        <dbReference type="ARBA" id="ARBA00022803"/>
    </source>
</evidence>
<evidence type="ECO:0000256" key="1">
    <source>
        <dbReference type="ARBA" id="ARBA00022737"/>
    </source>
</evidence>
<dbReference type="InterPro" id="IPR011990">
    <property type="entry name" value="TPR-like_helical_dom_sf"/>
</dbReference>
<dbReference type="STRING" id="46731.A0A3M6TB17"/>
<dbReference type="Gene3D" id="1.25.40.10">
    <property type="entry name" value="Tetratricopeptide repeat domain"/>
    <property type="match status" value="2"/>
</dbReference>
<dbReference type="PANTHER" id="PTHR45641">
    <property type="entry name" value="TETRATRICOPEPTIDE REPEAT PROTEIN (AFU_ORTHOLOGUE AFUA_6G03870)"/>
    <property type="match status" value="1"/>
</dbReference>
<dbReference type="AlphaFoldDB" id="A0A3M6TB17"/>
<feature type="repeat" description="TPR" evidence="3">
    <location>
        <begin position="155"/>
        <end position="188"/>
    </location>
</feature>
<dbReference type="EMBL" id="RCHS01003996">
    <property type="protein sequence ID" value="RMX38488.1"/>
    <property type="molecule type" value="Genomic_DNA"/>
</dbReference>
<feature type="repeat" description="TPR" evidence="3">
    <location>
        <begin position="57"/>
        <end position="90"/>
    </location>
</feature>
<dbReference type="SMART" id="SM00028">
    <property type="entry name" value="TPR"/>
    <property type="match status" value="3"/>
</dbReference>
<proteinExistence type="predicted"/>
<dbReference type="Pfam" id="PF13424">
    <property type="entry name" value="TPR_12"/>
    <property type="match status" value="2"/>
</dbReference>
<dbReference type="PANTHER" id="PTHR45641:SF19">
    <property type="entry name" value="NEPHROCYSTIN-3"/>
    <property type="match status" value="1"/>
</dbReference>
<keyword evidence="5" id="KW-1185">Reference proteome</keyword>
<dbReference type="PROSITE" id="PS50005">
    <property type="entry name" value="TPR"/>
    <property type="match status" value="2"/>
</dbReference>